<gene>
    <name evidence="2" type="ORF">CBP51_13915</name>
</gene>
<dbReference type="PANTHER" id="PTHR34595:SF7">
    <property type="entry name" value="SLL1039 PROTEIN"/>
    <property type="match status" value="1"/>
</dbReference>
<dbReference type="EMBL" id="NHNI01000002">
    <property type="protein sequence ID" value="OZY84306.1"/>
    <property type="molecule type" value="Genomic_DNA"/>
</dbReference>
<evidence type="ECO:0000313" key="3">
    <source>
        <dbReference type="Proteomes" id="UP000216101"/>
    </source>
</evidence>
<sequence length="325" mass="36950">MLSRVAERIYWLGRYMERSENIARLVNVNSNLLLDLPSGVRVGWGSLIDISGTGSYFERGDTQLADEKTVVNFILADKKNPASLINSLSFARENARITREIMPMEAWELINDLYHYIRERADKVTSRRDRNIILLHVISSVQQFTGLLSGCMSHNNAYDLIRIGRNLERADMTTRIVDAGLVNLLPHLSIGGTEVLEPYDNILWMSVLRSLSAYQMYRQQVRDRVNANAVVKFLLQNEDFPRAVAHCLKQLEQCLWALPNSEKVLASIVSIQHKLDEADLDELLQSGLHEYIDELQLAIGSLHFSIAETWFLPVVVAQAQEQKSA</sequence>
<dbReference type="Proteomes" id="UP000216101">
    <property type="component" value="Unassembled WGS sequence"/>
</dbReference>
<keyword evidence="3" id="KW-1185">Reference proteome</keyword>
<dbReference type="RefSeq" id="WP_078042149.1">
    <property type="nucleotide sequence ID" value="NZ_NHNI01000002.1"/>
</dbReference>
<proteinExistence type="predicted"/>
<dbReference type="PANTHER" id="PTHR34595">
    <property type="entry name" value="BLR5612 PROTEIN"/>
    <property type="match status" value="1"/>
</dbReference>
<dbReference type="InterPro" id="IPR051680">
    <property type="entry name" value="ATP-dep_Glu-Cys_Ligase-2"/>
</dbReference>
<dbReference type="eggNOG" id="COG2307">
    <property type="taxonomic scope" value="Bacteria"/>
</dbReference>
<accession>A0A266Q3V7</accession>
<name>A0A266Q3V7_9GAMM</name>
<dbReference type="Pfam" id="PF04168">
    <property type="entry name" value="Alpha-E"/>
    <property type="match status" value="1"/>
</dbReference>
<comment type="caution">
    <text evidence="2">The sequence shown here is derived from an EMBL/GenBank/DDBJ whole genome shotgun (WGS) entry which is preliminary data.</text>
</comment>
<evidence type="ECO:0000313" key="2">
    <source>
        <dbReference type="EMBL" id="OZY84306.1"/>
    </source>
</evidence>
<reference evidence="3" key="1">
    <citation type="submission" date="2017-05" db="EMBL/GenBank/DDBJ databases">
        <authorList>
            <person name="Barney B.M."/>
        </authorList>
    </citation>
    <scope>NUCLEOTIDE SEQUENCE [LARGE SCALE GENOMIC DNA]</scope>
    <source>
        <strain evidence="3">PSBB022</strain>
    </source>
</reference>
<organism evidence="2 3">
    <name type="scientific">Cellvibrio mixtus</name>
    <dbReference type="NCBI Taxonomy" id="39650"/>
    <lineage>
        <taxon>Bacteria</taxon>
        <taxon>Pseudomonadati</taxon>
        <taxon>Pseudomonadota</taxon>
        <taxon>Gammaproteobacteria</taxon>
        <taxon>Cellvibrionales</taxon>
        <taxon>Cellvibrionaceae</taxon>
        <taxon>Cellvibrio</taxon>
    </lineage>
</organism>
<protein>
    <recommendedName>
        <fullName evidence="1">DUF403 domain-containing protein</fullName>
    </recommendedName>
</protein>
<dbReference type="InterPro" id="IPR007296">
    <property type="entry name" value="DUF403"/>
</dbReference>
<dbReference type="AlphaFoldDB" id="A0A266Q3V7"/>
<feature type="domain" description="DUF403" evidence="1">
    <location>
        <begin position="1"/>
        <end position="311"/>
    </location>
</feature>
<evidence type="ECO:0000259" key="1">
    <source>
        <dbReference type="Pfam" id="PF04168"/>
    </source>
</evidence>
<dbReference type="STRING" id="1209072.GCA_000766945_03798"/>